<comment type="caution">
    <text evidence="2">The sequence shown here is derived from an EMBL/GenBank/DDBJ whole genome shotgun (WGS) entry which is preliminary data.</text>
</comment>
<dbReference type="SUPFAM" id="SSF49562">
    <property type="entry name" value="C2 domain (Calcium/lipid-binding domain, CaLB)"/>
    <property type="match status" value="2"/>
</dbReference>
<dbReference type="InterPro" id="IPR000008">
    <property type="entry name" value="C2_dom"/>
</dbReference>
<gene>
    <name evidence="2" type="ORF">L9F63_014633</name>
</gene>
<evidence type="ECO:0000313" key="2">
    <source>
        <dbReference type="EMBL" id="KAJ9593919.1"/>
    </source>
</evidence>
<dbReference type="AlphaFoldDB" id="A0AAD8A7J6"/>
<reference evidence="2" key="2">
    <citation type="submission" date="2023-05" db="EMBL/GenBank/DDBJ databases">
        <authorList>
            <person name="Fouks B."/>
        </authorList>
    </citation>
    <scope>NUCLEOTIDE SEQUENCE</scope>
    <source>
        <strain evidence="2">Stay&amp;Tobe</strain>
        <tissue evidence="2">Testes</tissue>
    </source>
</reference>
<protein>
    <recommendedName>
        <fullName evidence="1">C2 domain-containing protein</fullName>
    </recommendedName>
</protein>
<accession>A0AAD8A7J6</accession>
<dbReference type="EMBL" id="JASPKZ010003086">
    <property type="protein sequence ID" value="KAJ9593919.1"/>
    <property type="molecule type" value="Genomic_DNA"/>
</dbReference>
<evidence type="ECO:0000313" key="3">
    <source>
        <dbReference type="Proteomes" id="UP001233999"/>
    </source>
</evidence>
<dbReference type="PANTHER" id="PTHR10024">
    <property type="entry name" value="SYNAPTOTAGMIN"/>
    <property type="match status" value="1"/>
</dbReference>
<keyword evidence="3" id="KW-1185">Reference proteome</keyword>
<proteinExistence type="predicted"/>
<sequence>EEERRRRRRENKIQDKLNEDSLKLADYGNSWKKDSVPSYVSYDTVSSMGSLIGRMPEHRDSTYSSMSEATDNRSLSIKSGLTEESGHSQVIQNSPPTVLTLSLQYIASEDNGTGKLVIYVKDVKDLPPRDYIGGLEPYLVVQVVRISWPLHRRAGPPLHLLRTRTLRHSFNPFFDQKFTIDVKRSDLKEWCLKLIAYDQDKYTSSTELCDATLALRDIKNLTSSKEALTLTCNLTKTNREVGDLLFGVSYLPTAQRLSVSIIKATNLKYLEIVDTIAEFNPYVRVVQLNGSTGRSVKRKKTGFKNATECPEFNETLTFDLNPNQLETTIILILICSRLVTMDSEEDVLPNKRTKDKCLGKVAIGSHVIGKRQRDHWLSVIQNPRRVISLWHTLK</sequence>
<dbReference type="PROSITE" id="PS50004">
    <property type="entry name" value="C2"/>
    <property type="match status" value="2"/>
</dbReference>
<dbReference type="Proteomes" id="UP001233999">
    <property type="component" value="Unassembled WGS sequence"/>
</dbReference>
<dbReference type="CDD" id="cd00276">
    <property type="entry name" value="C2B_Synaptotagmin"/>
    <property type="match status" value="1"/>
</dbReference>
<organism evidence="2 3">
    <name type="scientific">Diploptera punctata</name>
    <name type="common">Pacific beetle cockroach</name>
    <dbReference type="NCBI Taxonomy" id="6984"/>
    <lineage>
        <taxon>Eukaryota</taxon>
        <taxon>Metazoa</taxon>
        <taxon>Ecdysozoa</taxon>
        <taxon>Arthropoda</taxon>
        <taxon>Hexapoda</taxon>
        <taxon>Insecta</taxon>
        <taxon>Pterygota</taxon>
        <taxon>Neoptera</taxon>
        <taxon>Polyneoptera</taxon>
        <taxon>Dictyoptera</taxon>
        <taxon>Blattodea</taxon>
        <taxon>Blaberoidea</taxon>
        <taxon>Blaberidae</taxon>
        <taxon>Diplopterinae</taxon>
        <taxon>Diploptera</taxon>
    </lineage>
</organism>
<evidence type="ECO:0000259" key="1">
    <source>
        <dbReference type="PROSITE" id="PS50004"/>
    </source>
</evidence>
<reference evidence="2" key="1">
    <citation type="journal article" date="2023" name="IScience">
        <title>Live-bearing cockroach genome reveals convergent evolutionary mechanisms linked to viviparity in insects and beyond.</title>
        <authorList>
            <person name="Fouks B."/>
            <person name="Harrison M.C."/>
            <person name="Mikhailova A.A."/>
            <person name="Marchal E."/>
            <person name="English S."/>
            <person name="Carruthers M."/>
            <person name="Jennings E.C."/>
            <person name="Chiamaka E.L."/>
            <person name="Frigard R.A."/>
            <person name="Pippel M."/>
            <person name="Attardo G.M."/>
            <person name="Benoit J.B."/>
            <person name="Bornberg-Bauer E."/>
            <person name="Tobe S.S."/>
        </authorList>
    </citation>
    <scope>NUCLEOTIDE SEQUENCE</scope>
    <source>
        <strain evidence="2">Stay&amp;Tobe</strain>
    </source>
</reference>
<feature type="domain" description="C2" evidence="1">
    <location>
        <begin position="95"/>
        <end position="230"/>
    </location>
</feature>
<feature type="domain" description="C2" evidence="1">
    <location>
        <begin position="240"/>
        <end position="391"/>
    </location>
</feature>
<feature type="non-terminal residue" evidence="2">
    <location>
        <position position="394"/>
    </location>
</feature>
<dbReference type="Gene3D" id="2.60.40.150">
    <property type="entry name" value="C2 domain"/>
    <property type="match status" value="2"/>
</dbReference>
<name>A0AAD8A7J6_DIPPU</name>
<dbReference type="InterPro" id="IPR035892">
    <property type="entry name" value="C2_domain_sf"/>
</dbReference>
<dbReference type="SMART" id="SM00239">
    <property type="entry name" value="C2"/>
    <property type="match status" value="2"/>
</dbReference>
<dbReference type="Pfam" id="PF00168">
    <property type="entry name" value="C2"/>
    <property type="match status" value="2"/>
</dbReference>